<organism evidence="6 7">
    <name type="scientific">Bordetella genomosp. 13</name>
    <dbReference type="NCBI Taxonomy" id="463040"/>
    <lineage>
        <taxon>Bacteria</taxon>
        <taxon>Pseudomonadati</taxon>
        <taxon>Pseudomonadota</taxon>
        <taxon>Betaproteobacteria</taxon>
        <taxon>Burkholderiales</taxon>
        <taxon>Alcaligenaceae</taxon>
        <taxon>Bordetella</taxon>
    </lineage>
</organism>
<dbReference type="Gene3D" id="3.30.450.40">
    <property type="match status" value="1"/>
</dbReference>
<evidence type="ECO:0008006" key="8">
    <source>
        <dbReference type="Google" id="ProtNLM"/>
    </source>
</evidence>
<keyword evidence="3" id="KW-0804">Transcription</keyword>
<evidence type="ECO:0000313" key="7">
    <source>
        <dbReference type="Proteomes" id="UP000194161"/>
    </source>
</evidence>
<dbReference type="PANTHER" id="PTHR30136:SF33">
    <property type="entry name" value="TRANSCRIPTIONAL REGULATORY PROTEIN"/>
    <property type="match status" value="1"/>
</dbReference>
<dbReference type="InterPro" id="IPR036390">
    <property type="entry name" value="WH_DNA-bd_sf"/>
</dbReference>
<dbReference type="PROSITE" id="PS51078">
    <property type="entry name" value="ICLR_ED"/>
    <property type="match status" value="1"/>
</dbReference>
<dbReference type="InterPro" id="IPR036388">
    <property type="entry name" value="WH-like_DNA-bd_sf"/>
</dbReference>
<dbReference type="PROSITE" id="PS51077">
    <property type="entry name" value="HTH_ICLR"/>
    <property type="match status" value="1"/>
</dbReference>
<proteinExistence type="predicted"/>
<evidence type="ECO:0000259" key="4">
    <source>
        <dbReference type="PROSITE" id="PS51077"/>
    </source>
</evidence>
<dbReference type="PANTHER" id="PTHR30136">
    <property type="entry name" value="HELIX-TURN-HELIX TRANSCRIPTIONAL REGULATOR, ICLR FAMILY"/>
    <property type="match status" value="1"/>
</dbReference>
<dbReference type="GO" id="GO:0045892">
    <property type="term" value="P:negative regulation of DNA-templated transcription"/>
    <property type="evidence" value="ECO:0007669"/>
    <property type="project" value="TreeGrafter"/>
</dbReference>
<dbReference type="InterPro" id="IPR029016">
    <property type="entry name" value="GAF-like_dom_sf"/>
</dbReference>
<protein>
    <recommendedName>
        <fullName evidence="8">IclR family transcriptional regulator</fullName>
    </recommendedName>
</protein>
<dbReference type="GO" id="GO:0003700">
    <property type="term" value="F:DNA-binding transcription factor activity"/>
    <property type="evidence" value="ECO:0007669"/>
    <property type="project" value="TreeGrafter"/>
</dbReference>
<dbReference type="Gene3D" id="1.10.10.10">
    <property type="entry name" value="Winged helix-like DNA-binding domain superfamily/Winged helix DNA-binding domain"/>
    <property type="match status" value="1"/>
</dbReference>
<evidence type="ECO:0000313" key="6">
    <source>
        <dbReference type="EMBL" id="ARP94806.1"/>
    </source>
</evidence>
<gene>
    <name evidence="6" type="ORF">CAL15_10655</name>
</gene>
<keyword evidence="1" id="KW-0805">Transcription regulation</keyword>
<dbReference type="EMBL" id="CP021111">
    <property type="protein sequence ID" value="ARP94806.1"/>
    <property type="molecule type" value="Genomic_DNA"/>
</dbReference>
<dbReference type="RefSeq" id="WP_086078571.1">
    <property type="nucleotide sequence ID" value="NZ_CP021111.1"/>
</dbReference>
<name>A0A1W6ZBP3_9BORD</name>
<dbReference type="Pfam" id="PF09339">
    <property type="entry name" value="HTH_IclR"/>
    <property type="match status" value="1"/>
</dbReference>
<sequence>MQEVPPGGELIEGEVSALARGLAVLRFVGASEAPVTLKEISEGTGIPKPTALRLTGTLLSAGLLRRPPGSERYDLGPGVMALSHAYLSKLDLRAQARAHMRTFAEEAGVTVHLGTRDRLEMVLLESVRPASAAIVMRIGIGARLGLATSASGRAYLAGLPQDERTRLIDSLRVGMDDRWPVLAPPLQQALAQYQEKGYVASFGEWHPDVNAIATPLLMPDGEVYALNCGGPAFKLPPDTLSNEVAPRLLACARAIMADTGATLPDRKDAP</sequence>
<feature type="domain" description="IclR-ED" evidence="5">
    <location>
        <begin position="78"/>
        <end position="261"/>
    </location>
</feature>
<dbReference type="OrthoDB" id="5401369at2"/>
<evidence type="ECO:0000256" key="2">
    <source>
        <dbReference type="ARBA" id="ARBA00023125"/>
    </source>
</evidence>
<dbReference type="InterPro" id="IPR005471">
    <property type="entry name" value="Tscrpt_reg_IclR_N"/>
</dbReference>
<dbReference type="SMART" id="SM00346">
    <property type="entry name" value="HTH_ICLR"/>
    <property type="match status" value="1"/>
</dbReference>
<dbReference type="STRING" id="463040.CAL15_10655"/>
<evidence type="ECO:0000256" key="1">
    <source>
        <dbReference type="ARBA" id="ARBA00023015"/>
    </source>
</evidence>
<dbReference type="KEGG" id="bgm:CAL15_10655"/>
<dbReference type="InterPro" id="IPR050707">
    <property type="entry name" value="HTH_MetabolicPath_Reg"/>
</dbReference>
<dbReference type="SUPFAM" id="SSF55781">
    <property type="entry name" value="GAF domain-like"/>
    <property type="match status" value="1"/>
</dbReference>
<accession>A0A1W6ZBP3</accession>
<dbReference type="AlphaFoldDB" id="A0A1W6ZBP3"/>
<keyword evidence="7" id="KW-1185">Reference proteome</keyword>
<dbReference type="InterPro" id="IPR014757">
    <property type="entry name" value="Tscrpt_reg_IclR_C"/>
</dbReference>
<evidence type="ECO:0000259" key="5">
    <source>
        <dbReference type="PROSITE" id="PS51078"/>
    </source>
</evidence>
<keyword evidence="2" id="KW-0238">DNA-binding</keyword>
<dbReference type="Pfam" id="PF01614">
    <property type="entry name" value="IclR_C"/>
    <property type="match status" value="1"/>
</dbReference>
<dbReference type="Proteomes" id="UP000194161">
    <property type="component" value="Chromosome"/>
</dbReference>
<dbReference type="GO" id="GO:0003677">
    <property type="term" value="F:DNA binding"/>
    <property type="evidence" value="ECO:0007669"/>
    <property type="project" value="UniProtKB-KW"/>
</dbReference>
<evidence type="ECO:0000256" key="3">
    <source>
        <dbReference type="ARBA" id="ARBA00023163"/>
    </source>
</evidence>
<dbReference type="SUPFAM" id="SSF46785">
    <property type="entry name" value="Winged helix' DNA-binding domain"/>
    <property type="match status" value="1"/>
</dbReference>
<reference evidence="6 7" key="1">
    <citation type="submission" date="2017-05" db="EMBL/GenBank/DDBJ databases">
        <title>Complete and WGS of Bordetella genogroups.</title>
        <authorList>
            <person name="Spilker T."/>
            <person name="LiPuma J."/>
        </authorList>
    </citation>
    <scope>NUCLEOTIDE SEQUENCE [LARGE SCALE GENOMIC DNA]</scope>
    <source>
        <strain evidence="6 7">AU7206</strain>
    </source>
</reference>
<feature type="domain" description="HTH iclR-type" evidence="4">
    <location>
        <begin position="15"/>
        <end position="77"/>
    </location>
</feature>